<dbReference type="OrthoDB" id="1846249at2"/>
<evidence type="ECO:0000313" key="3">
    <source>
        <dbReference type="Proteomes" id="UP000094844"/>
    </source>
</evidence>
<dbReference type="Proteomes" id="UP000094844">
    <property type="component" value="Unassembled WGS sequence"/>
</dbReference>
<dbReference type="InterPro" id="IPR031837">
    <property type="entry name" value="DUF5071"/>
</dbReference>
<evidence type="ECO:0000313" key="2">
    <source>
        <dbReference type="EMBL" id="SCM52903.1"/>
    </source>
</evidence>
<dbReference type="CDD" id="cd11743">
    <property type="entry name" value="Cthe_2751_like"/>
    <property type="match status" value="1"/>
</dbReference>
<dbReference type="Gene3D" id="1.25.40.750">
    <property type="entry name" value="Domain of unknown function DUF5071"/>
    <property type="match status" value="1"/>
</dbReference>
<dbReference type="RefSeq" id="WP_072308896.1">
    <property type="nucleotide sequence ID" value="NZ_FMIQ01000046.1"/>
</dbReference>
<name>A0A1C6Z122_HAFAL</name>
<sequence length="151" mass="16873">MDLIKQMCGSFDFTTISSELYALIPQDKMDVETAKKAVDYGYPGVATILPVLIYWLQDLNWPVAQELTPFLAQIGAPLKQPVLDVLETQDSIWKYWVISELVDTADLQLAKAIAPELQQLKLKTAASLDEDDISVNSAIDAILHKLQTQRP</sequence>
<proteinExistence type="predicted"/>
<dbReference type="AlphaFoldDB" id="A0A1C6Z122"/>
<dbReference type="EMBL" id="FMIQ01000046">
    <property type="protein sequence ID" value="SCM52903.1"/>
    <property type="molecule type" value="Genomic_DNA"/>
</dbReference>
<dbReference type="Pfam" id="PF16804">
    <property type="entry name" value="DUF5071"/>
    <property type="match status" value="1"/>
</dbReference>
<evidence type="ECO:0000259" key="1">
    <source>
        <dbReference type="Pfam" id="PF16804"/>
    </source>
</evidence>
<organism evidence="2 3">
    <name type="scientific">Hafnia alvei</name>
    <dbReference type="NCBI Taxonomy" id="569"/>
    <lineage>
        <taxon>Bacteria</taxon>
        <taxon>Pseudomonadati</taxon>
        <taxon>Pseudomonadota</taxon>
        <taxon>Gammaproteobacteria</taxon>
        <taxon>Enterobacterales</taxon>
        <taxon>Hafniaceae</taxon>
        <taxon>Hafnia</taxon>
    </lineage>
</organism>
<accession>A0A1C6Z122</accession>
<feature type="domain" description="DUF5071" evidence="1">
    <location>
        <begin position="23"/>
        <end position="136"/>
    </location>
</feature>
<reference evidence="2 3" key="1">
    <citation type="submission" date="2016-09" db="EMBL/GenBank/DDBJ databases">
        <authorList>
            <person name="Capua I."/>
            <person name="De Benedictis P."/>
            <person name="Joannis T."/>
            <person name="Lombin L.H."/>
            <person name="Cattoli G."/>
        </authorList>
    </citation>
    <scope>NUCLEOTIDE SEQUENCE [LARGE SCALE GENOMIC DNA]</scope>
    <source>
        <strain evidence="2 3">GB001</strain>
    </source>
</reference>
<dbReference type="InterPro" id="IPR038692">
    <property type="entry name" value="Cthe_2751_sf"/>
</dbReference>
<protein>
    <recommendedName>
        <fullName evidence="1">DUF5071 domain-containing protein</fullName>
    </recommendedName>
</protein>
<gene>
    <name evidence="2" type="ORF">BN1044_02390</name>
</gene>